<reference evidence="2" key="1">
    <citation type="journal article" date="2009" name="PLoS Genet.">
        <title>Organised genome dynamics in the Escherichia coli species results in highly diverse adaptive paths.</title>
        <authorList>
            <person name="Touchon M."/>
            <person name="Hoede C."/>
            <person name="Tenaillon O."/>
            <person name="Barbe V."/>
            <person name="Baeriswyl S."/>
            <person name="Bidet P."/>
            <person name="Bingen E."/>
            <person name="Bonacorsi S."/>
            <person name="Bouchier C."/>
            <person name="Bouvet O."/>
            <person name="Calteau A."/>
            <person name="Chiapello H."/>
            <person name="Clermont O."/>
            <person name="Cruveiller S."/>
            <person name="Danchin A."/>
            <person name="Diard M."/>
            <person name="Dossat C."/>
            <person name="Karoui M.E."/>
            <person name="Frapy E."/>
            <person name="Garry L."/>
            <person name="Ghigo J.M."/>
            <person name="Gilles A.M."/>
            <person name="Johnson J."/>
            <person name="Le Bouguenec C."/>
            <person name="Lescat M."/>
            <person name="Mangenot S."/>
            <person name="Martinez-Jehanne V."/>
            <person name="Matic I."/>
            <person name="Nassif X."/>
            <person name="Oztas S."/>
            <person name="Petit M.A."/>
            <person name="Pichon C."/>
            <person name="Rouy Z."/>
            <person name="Ruf C.S."/>
            <person name="Schneider D."/>
            <person name="Tourret J."/>
            <person name="Vacherie B."/>
            <person name="Vallenet D."/>
            <person name="Medigue C."/>
            <person name="Rocha E.P.C."/>
            <person name="Denamur E."/>
        </authorList>
    </citation>
    <scope>NUCLEOTIDE SEQUENCE [LARGE SCALE GENOMIC DNA]</scope>
    <source>
        <strain evidence="2">ATCC 35469 / DSM 13698 / BCRC 15582 / CCUG 18766 / IAM 14443 / JCM 21226 / LMG 7866 / NBRC 102419 / NCTC 12128 / CDC 0568-73</strain>
    </source>
</reference>
<geneLocation type="plasmid" evidence="1 2">
    <name>pEFER</name>
</geneLocation>
<dbReference type="KEGG" id="efe:EFER_p0019"/>
<protein>
    <submittedName>
        <fullName evidence="1">Uncharacterized protein</fullName>
    </submittedName>
</protein>
<keyword evidence="2" id="KW-1185">Reference proteome</keyword>
<keyword evidence="1" id="KW-0614">Plasmid</keyword>
<dbReference type="EMBL" id="CU928144">
    <property type="protein sequence ID" value="CAQ86931.1"/>
    <property type="molecule type" value="Genomic_DNA"/>
</dbReference>
<organism evidence="1 2">
    <name type="scientific">Escherichia fergusonii (strain ATCC 35469 / DSM 13698 / CCUG 18766 / IAM 14443 / JCM 21226 / LMG 7866 / NBRC 102419 / NCTC 12128 / CDC 0568-73)</name>
    <dbReference type="NCBI Taxonomy" id="585054"/>
    <lineage>
        <taxon>Bacteria</taxon>
        <taxon>Pseudomonadati</taxon>
        <taxon>Pseudomonadota</taxon>
        <taxon>Gammaproteobacteria</taxon>
        <taxon>Enterobacterales</taxon>
        <taxon>Enterobacteriaceae</taxon>
        <taxon>Escherichia</taxon>
    </lineage>
</organism>
<sequence length="234" mass="26588">MPRCCSSLRMMRLIQAASDSSPSCCCACSISSRSSGSNLNWNGGLPRLSFLCVDTLITPDVMCLCVMTHYIQERQIATPRSAGTLPRRLTKPLYEVTVMAGSQHTQTRPEFTWRFLSTSERYPTAKPLVIYVKDTYIEYWGEIFVSARIIEFGITFERFLKDPWKHLMSCGQESAPDSIAEGMLPLLPAQAEVARRVRENELRQLAFQRELLSRPEKKHSNNIKPIFIANKTTC</sequence>
<gene>
    <name evidence="1" type="ordered locus">EFER_p0019</name>
</gene>
<proteinExistence type="predicted"/>
<dbReference type="HOGENOM" id="CLU_1183589_0_0_6"/>
<evidence type="ECO:0000313" key="1">
    <source>
        <dbReference type="EMBL" id="CAQ86931.1"/>
    </source>
</evidence>
<dbReference type="AlphaFoldDB" id="B7L3Y2"/>
<dbReference type="Proteomes" id="UP000000745">
    <property type="component" value="Plasmid pEFER"/>
</dbReference>
<name>B7L3Y2_ESCF3</name>
<evidence type="ECO:0000313" key="2">
    <source>
        <dbReference type="Proteomes" id="UP000000745"/>
    </source>
</evidence>
<accession>B7L3Y2</accession>